<dbReference type="SUPFAM" id="SSF53448">
    <property type="entry name" value="Nucleotide-diphospho-sugar transferases"/>
    <property type="match status" value="1"/>
</dbReference>
<dbReference type="SUPFAM" id="SSF51182">
    <property type="entry name" value="RmlC-like cupins"/>
    <property type="match status" value="1"/>
</dbReference>
<protein>
    <submittedName>
        <fullName evidence="3">Mannose-6-phosphate isomerase</fullName>
    </submittedName>
</protein>
<dbReference type="PATRIC" id="fig|649747.3.peg.2547"/>
<keyword evidence="3" id="KW-0413">Isomerase</keyword>
<dbReference type="Proteomes" id="UP000016511">
    <property type="component" value="Unassembled WGS sequence"/>
</dbReference>
<dbReference type="CDD" id="cd02213">
    <property type="entry name" value="cupin_PMI_typeII_C"/>
    <property type="match status" value="1"/>
</dbReference>
<dbReference type="GO" id="GO:0004475">
    <property type="term" value="F:mannose-1-phosphate guanylyltransferase (GTP) activity"/>
    <property type="evidence" value="ECO:0007669"/>
    <property type="project" value="TreeGrafter"/>
</dbReference>
<dbReference type="AlphaFoldDB" id="U1YA65"/>
<dbReference type="eggNOG" id="COG0662">
    <property type="taxonomic scope" value="Bacteria"/>
</dbReference>
<feature type="domain" description="Nucleotidyl transferase" evidence="1">
    <location>
        <begin position="25"/>
        <end position="285"/>
    </location>
</feature>
<gene>
    <name evidence="3" type="ORF">HMPREF0083_02815</name>
</gene>
<dbReference type="InterPro" id="IPR005835">
    <property type="entry name" value="NTP_transferase_dom"/>
</dbReference>
<keyword evidence="4" id="KW-1185">Reference proteome</keyword>
<reference evidence="3 4" key="1">
    <citation type="submission" date="2013-08" db="EMBL/GenBank/DDBJ databases">
        <authorList>
            <person name="Weinstock G."/>
            <person name="Sodergren E."/>
            <person name="Wylie T."/>
            <person name="Fulton L."/>
            <person name="Fulton R."/>
            <person name="Fronick C."/>
            <person name="O'Laughlin M."/>
            <person name="Godfrey J."/>
            <person name="Miner T."/>
            <person name="Herter B."/>
            <person name="Appelbaum E."/>
            <person name="Cordes M."/>
            <person name="Lek S."/>
            <person name="Wollam A."/>
            <person name="Pepin K.H."/>
            <person name="Palsikar V.B."/>
            <person name="Mitreva M."/>
            <person name="Wilson R.K."/>
        </authorList>
    </citation>
    <scope>NUCLEOTIDE SEQUENCE [LARGE SCALE GENOMIC DNA]</scope>
    <source>
        <strain evidence="3 4">ATCC 12856</strain>
    </source>
</reference>
<dbReference type="Gene3D" id="2.60.120.10">
    <property type="entry name" value="Jelly Rolls"/>
    <property type="match status" value="1"/>
</dbReference>
<dbReference type="InterPro" id="IPR051161">
    <property type="entry name" value="Mannose-6P_isomerase_type2"/>
</dbReference>
<dbReference type="GO" id="GO:0016853">
    <property type="term" value="F:isomerase activity"/>
    <property type="evidence" value="ECO:0007669"/>
    <property type="project" value="UniProtKB-KW"/>
</dbReference>
<comment type="caution">
    <text evidence="3">The sequence shown here is derived from an EMBL/GenBank/DDBJ whole genome shotgun (WGS) entry which is preliminary data.</text>
</comment>
<evidence type="ECO:0000313" key="3">
    <source>
        <dbReference type="EMBL" id="ERI09037.1"/>
    </source>
</evidence>
<dbReference type="Pfam" id="PF00483">
    <property type="entry name" value="NTP_transferase"/>
    <property type="match status" value="1"/>
</dbReference>
<accession>U1YA65</accession>
<dbReference type="InterPro" id="IPR011051">
    <property type="entry name" value="RmlC_Cupin_sf"/>
</dbReference>
<sequence length="482" mass="54418">MFPLVCKKRTTLTITSGGIALKITLLSGGSGKRLWPLSNEVRSKIFLKLLRKEDGSRESMIQRVCRQLDSVGLLQSTYIVTHKSQIEIMKNHVGDSIPIISEPYKKGTFTAAALAITYLHSKIHVKADEIVCVIPVDLFVKTDFFEILNKLPDILIQSQADLALLGTTPMYPSNQFGYIVPKMNNRIDYHPIATFVEKPDERKARRLIKNNALWNCGVFAFPIKFMLSHLKSKSFPLLYEDMLNLYEHLPELGFDYEVVEKNRHSIVIPYNGTWKDLGSWDALVDYLGNSVIGLGQISDDSINTHVVNELPYPVNVIDVPNIIVAASLDGILVASKKNSSRIKQIINNVPKRPLYEEKRWGTYSVLDHSKMENKIETLTKKIKLLPGKNISYQLHHKRKEIWVITSGSGEFILEDKLSYVTIGDVLQIPLGAKHGVKAITPLEFIEVQIGTELVEEDITRLAMTWEEAIRYCKNGGNCEQGS</sequence>
<dbReference type="InterPro" id="IPR014710">
    <property type="entry name" value="RmlC-like_jellyroll"/>
</dbReference>
<evidence type="ECO:0000259" key="1">
    <source>
        <dbReference type="Pfam" id="PF00483"/>
    </source>
</evidence>
<dbReference type="HOGENOM" id="CLU_035527_1_0_9"/>
<dbReference type="STRING" id="649747.HMPREF0083_02815"/>
<organism evidence="3 4">
    <name type="scientific">Aneurinibacillus aneurinilyticus ATCC 12856</name>
    <dbReference type="NCBI Taxonomy" id="649747"/>
    <lineage>
        <taxon>Bacteria</taxon>
        <taxon>Bacillati</taxon>
        <taxon>Bacillota</taxon>
        <taxon>Bacilli</taxon>
        <taxon>Bacillales</taxon>
        <taxon>Paenibacillaceae</taxon>
        <taxon>Aneurinibacillus group</taxon>
        <taxon>Aneurinibacillus</taxon>
    </lineage>
</organism>
<dbReference type="Gene3D" id="3.90.550.10">
    <property type="entry name" value="Spore Coat Polysaccharide Biosynthesis Protein SpsA, Chain A"/>
    <property type="match status" value="1"/>
</dbReference>
<dbReference type="PANTHER" id="PTHR46390:SF1">
    <property type="entry name" value="MANNOSE-1-PHOSPHATE GUANYLYLTRANSFERASE"/>
    <property type="match status" value="1"/>
</dbReference>
<dbReference type="GO" id="GO:0009298">
    <property type="term" value="P:GDP-mannose biosynthetic process"/>
    <property type="evidence" value="ECO:0007669"/>
    <property type="project" value="TreeGrafter"/>
</dbReference>
<name>U1YA65_ANEAE</name>
<evidence type="ECO:0000313" key="4">
    <source>
        <dbReference type="Proteomes" id="UP000016511"/>
    </source>
</evidence>
<dbReference type="EMBL" id="AWSJ01000169">
    <property type="protein sequence ID" value="ERI09037.1"/>
    <property type="molecule type" value="Genomic_DNA"/>
</dbReference>
<evidence type="ECO:0000259" key="2">
    <source>
        <dbReference type="Pfam" id="PF01050"/>
    </source>
</evidence>
<dbReference type="InterPro" id="IPR001538">
    <property type="entry name" value="Man6P_isomerase-2_C"/>
</dbReference>
<feature type="domain" description="Mannose-6-phosphate isomerase type II C-terminal" evidence="2">
    <location>
        <begin position="358"/>
        <end position="461"/>
    </location>
</feature>
<dbReference type="eggNOG" id="COG0836">
    <property type="taxonomic scope" value="Bacteria"/>
</dbReference>
<dbReference type="PANTHER" id="PTHR46390">
    <property type="entry name" value="MANNOSE-1-PHOSPHATE GUANYLYLTRANSFERASE"/>
    <property type="match status" value="1"/>
</dbReference>
<dbReference type="InterPro" id="IPR029044">
    <property type="entry name" value="Nucleotide-diphossugar_trans"/>
</dbReference>
<dbReference type="GO" id="GO:0005976">
    <property type="term" value="P:polysaccharide metabolic process"/>
    <property type="evidence" value="ECO:0007669"/>
    <property type="project" value="InterPro"/>
</dbReference>
<dbReference type="Pfam" id="PF01050">
    <property type="entry name" value="MannoseP_isomer"/>
    <property type="match status" value="1"/>
</dbReference>
<proteinExistence type="predicted"/>